<dbReference type="HOGENOM" id="CLU_027402_17_4_9"/>
<protein>
    <recommendedName>
        <fullName evidence="3">Insertion element IS150 protein InsJ-like helix-turn-helix domain-containing protein</fullName>
    </recommendedName>
</protein>
<dbReference type="PANTHER" id="PTHR33795:SF1">
    <property type="entry name" value="INSERTION ELEMENT IS150 PROTEIN INSJ"/>
    <property type="match status" value="1"/>
</dbReference>
<feature type="domain" description="Insertion element IS150 protein InsJ-like helix-turn-helix" evidence="3">
    <location>
        <begin position="69"/>
        <end position="107"/>
    </location>
</feature>
<evidence type="ECO:0000259" key="3">
    <source>
        <dbReference type="Pfam" id="PF13518"/>
    </source>
</evidence>
<dbReference type="InterPro" id="IPR010921">
    <property type="entry name" value="Trp_repressor/repl_initiator"/>
</dbReference>
<dbReference type="Pfam" id="PF13518">
    <property type="entry name" value="HTH_28"/>
    <property type="match status" value="3"/>
</dbReference>
<accession>A0A0E3JZA3</accession>
<keyword evidence="5" id="KW-1185">Reference proteome</keyword>
<keyword evidence="2" id="KW-0175">Coiled coil</keyword>
<gene>
    <name evidence="4" type="ORF">CSCA_2468</name>
</gene>
<sequence>MGRKEKFLSYEKLNAIEDYLSGKRSISQICRDMKIYNTSFYEWLQKYKMFGAEALTNVKKNKYYPETVKQQAVKDYLDGRTSLREICRQYEISSNSILRQWIKKYNGHEMIKSHNMRGDKSMTKGRKTTFEERVNIVSFCIANNYNYQIAADKFQVSYQQVYAWVKKYEEYGSESLSDQRGKRKSPNEMSETEKLAVQLKLLEAENNRLKMENDFLKKLDEIERRR</sequence>
<dbReference type="AlphaFoldDB" id="A0A0E3JZA3"/>
<feature type="coiled-coil region" evidence="2">
    <location>
        <begin position="192"/>
        <end position="219"/>
    </location>
</feature>
<evidence type="ECO:0000313" key="4">
    <source>
        <dbReference type="EMBL" id="AKA69593.1"/>
    </source>
</evidence>
<dbReference type="STRING" id="1548.CSCA_2468"/>
<feature type="domain" description="Insertion element IS150 protein InsJ-like helix-turn-helix" evidence="3">
    <location>
        <begin position="132"/>
        <end position="184"/>
    </location>
</feature>
<dbReference type="Gene3D" id="1.10.10.10">
    <property type="entry name" value="Winged helix-like DNA-binding domain superfamily/Winged helix DNA-binding domain"/>
    <property type="match status" value="3"/>
</dbReference>
<dbReference type="InterPro" id="IPR055247">
    <property type="entry name" value="InsJ-like_HTH"/>
</dbReference>
<dbReference type="RefSeq" id="WP_046065991.1">
    <property type="nucleotide sequence ID" value="NZ_CP009933.1"/>
</dbReference>
<dbReference type="Proteomes" id="UP000033115">
    <property type="component" value="Chromosome"/>
</dbReference>
<feature type="domain" description="Insertion element IS150 protein InsJ-like helix-turn-helix" evidence="3">
    <location>
        <begin position="11"/>
        <end position="60"/>
    </location>
</feature>
<dbReference type="KEGG" id="csq:CSCA_2468"/>
<evidence type="ECO:0000256" key="1">
    <source>
        <dbReference type="ARBA" id="ARBA00038232"/>
    </source>
</evidence>
<dbReference type="SUPFAM" id="SSF48295">
    <property type="entry name" value="TrpR-like"/>
    <property type="match status" value="3"/>
</dbReference>
<dbReference type="EMBL" id="CP009933">
    <property type="protein sequence ID" value="AKA69593.1"/>
    <property type="molecule type" value="Genomic_DNA"/>
</dbReference>
<dbReference type="InterPro" id="IPR052057">
    <property type="entry name" value="IS150/IS1296_orfA-like"/>
</dbReference>
<dbReference type="GO" id="GO:0043565">
    <property type="term" value="F:sequence-specific DNA binding"/>
    <property type="evidence" value="ECO:0007669"/>
    <property type="project" value="InterPro"/>
</dbReference>
<comment type="similarity">
    <text evidence="1">Belongs to the IS150/IS1296 orfA family.</text>
</comment>
<evidence type="ECO:0000313" key="5">
    <source>
        <dbReference type="Proteomes" id="UP000033115"/>
    </source>
</evidence>
<dbReference type="PANTHER" id="PTHR33795">
    <property type="entry name" value="INSERTION ELEMENT IS150 PROTEIN INSJ"/>
    <property type="match status" value="1"/>
</dbReference>
<organism evidence="4 5">
    <name type="scientific">Clostridium scatologenes</name>
    <dbReference type="NCBI Taxonomy" id="1548"/>
    <lineage>
        <taxon>Bacteria</taxon>
        <taxon>Bacillati</taxon>
        <taxon>Bacillota</taxon>
        <taxon>Clostridia</taxon>
        <taxon>Eubacteriales</taxon>
        <taxon>Clostridiaceae</taxon>
        <taxon>Clostridium</taxon>
    </lineage>
</organism>
<reference evidence="4 5" key="1">
    <citation type="journal article" date="2015" name="J. Biotechnol.">
        <title>Complete genome sequence of a malodorant-producing acetogen, Clostridium scatologenes ATCC 25775(T).</title>
        <authorList>
            <person name="Zhu Z."/>
            <person name="Guo T."/>
            <person name="Zheng H."/>
            <person name="Song T."/>
            <person name="Ouyang P."/>
            <person name="Xie J."/>
        </authorList>
    </citation>
    <scope>NUCLEOTIDE SEQUENCE [LARGE SCALE GENOMIC DNA]</scope>
    <source>
        <strain evidence="4 5">ATCC 25775</strain>
    </source>
</reference>
<name>A0A0E3JZA3_CLOSL</name>
<dbReference type="InterPro" id="IPR036388">
    <property type="entry name" value="WH-like_DNA-bd_sf"/>
</dbReference>
<proteinExistence type="inferred from homology"/>
<evidence type="ECO:0000256" key="2">
    <source>
        <dbReference type="SAM" id="Coils"/>
    </source>
</evidence>